<protein>
    <submittedName>
        <fullName evidence="1">DUF29 family protein</fullName>
    </submittedName>
</protein>
<dbReference type="EMBL" id="WVIC01000031">
    <property type="protein sequence ID" value="NCJ07716.1"/>
    <property type="molecule type" value="Genomic_DNA"/>
</dbReference>
<name>A0A8K2A881_9CYAN</name>
<dbReference type="Pfam" id="PF01724">
    <property type="entry name" value="DUF29"/>
    <property type="match status" value="1"/>
</dbReference>
<evidence type="ECO:0000313" key="2">
    <source>
        <dbReference type="Proteomes" id="UP000607397"/>
    </source>
</evidence>
<dbReference type="Gene3D" id="1.20.1220.20">
    <property type="entry name" value="Uncharcterised protein PF01724"/>
    <property type="match status" value="1"/>
</dbReference>
<sequence length="142" mass="16427">MEELVTLRNYIEAEQYDQALALVAELEEMSKEDKLNKIYSYGIILLIHLIKQQAEGRSLRSWEVSIYSAATEIRRVNRRRKSEEHYANPEELAEIFTEAFETAIRKAALEAFEGQYSDQALREMVDADQVIAQALEWVAAKD</sequence>
<proteinExistence type="predicted"/>
<dbReference type="InterPro" id="IPR002636">
    <property type="entry name" value="DUF29"/>
</dbReference>
<dbReference type="PANTHER" id="PTHR34235">
    <property type="entry name" value="SLR1203 PROTEIN-RELATED"/>
    <property type="match status" value="1"/>
</dbReference>
<gene>
    <name evidence="1" type="ORF">GS597_14590</name>
</gene>
<dbReference type="PANTHER" id="PTHR34235:SF1">
    <property type="entry name" value="SLR0416 PROTEIN"/>
    <property type="match status" value="1"/>
</dbReference>
<accession>A0A8K2A881</accession>
<dbReference type="AlphaFoldDB" id="A0A8K2A881"/>
<dbReference type="RefSeq" id="WP_161826193.1">
    <property type="nucleotide sequence ID" value="NZ_WVIC01000031.1"/>
</dbReference>
<reference evidence="1" key="1">
    <citation type="submission" date="2019-12" db="EMBL/GenBank/DDBJ databases">
        <title>High-Quality draft genome sequences of three cyanobacteria isolated from the limestone walls of the Old Cathedral of Coimbra.</title>
        <authorList>
            <person name="Tiago I."/>
            <person name="Soares F."/>
            <person name="Portugal A."/>
        </authorList>
    </citation>
    <scope>NUCLEOTIDE SEQUENCE [LARGE SCALE GENOMIC DNA]</scope>
    <source>
        <strain evidence="1">C</strain>
    </source>
</reference>
<comment type="caution">
    <text evidence="1">The sequence shown here is derived from an EMBL/GenBank/DDBJ whole genome shotgun (WGS) entry which is preliminary data.</text>
</comment>
<organism evidence="1 2">
    <name type="scientific">Petrachloros mirabilis ULC683</name>
    <dbReference type="NCBI Taxonomy" id="2781853"/>
    <lineage>
        <taxon>Bacteria</taxon>
        <taxon>Bacillati</taxon>
        <taxon>Cyanobacteriota</taxon>
        <taxon>Cyanophyceae</taxon>
        <taxon>Synechococcales</taxon>
        <taxon>Petrachlorosaceae</taxon>
        <taxon>Petrachloros</taxon>
        <taxon>Petrachloros mirabilis</taxon>
    </lineage>
</organism>
<keyword evidence="2" id="KW-1185">Reference proteome</keyword>
<evidence type="ECO:0000313" key="1">
    <source>
        <dbReference type="EMBL" id="NCJ07716.1"/>
    </source>
</evidence>
<dbReference type="Proteomes" id="UP000607397">
    <property type="component" value="Unassembled WGS sequence"/>
</dbReference>